<reference evidence="3 5" key="2">
    <citation type="submission" date="2024-07" db="EMBL/GenBank/DDBJ databases">
        <authorList>
            <person name="Akdeniz Z."/>
        </authorList>
    </citation>
    <scope>NUCLEOTIDE SEQUENCE [LARGE SCALE GENOMIC DNA]</scope>
</reference>
<proteinExistence type="predicted"/>
<dbReference type="Proteomes" id="UP001642409">
    <property type="component" value="Unassembled WGS sequence"/>
</dbReference>
<keyword evidence="5" id="KW-1185">Reference proteome</keyword>
<dbReference type="EMBL" id="CAXDID020000497">
    <property type="protein sequence ID" value="CAL6097477.1"/>
    <property type="molecule type" value="Genomic_DNA"/>
</dbReference>
<protein>
    <submittedName>
        <fullName evidence="3">Hypothetical_protein</fullName>
    </submittedName>
</protein>
<gene>
    <name evidence="1" type="ORF">HINF_LOCUS39013</name>
    <name evidence="3" type="ORF">HINF_LOCUS45779</name>
    <name evidence="2" type="ORF">HINF_LOCUS62679</name>
    <name evidence="4" type="ORF">HINF_LOCUS69027</name>
</gene>
<dbReference type="EMBL" id="CAXDID020000199">
    <property type="protein sequence ID" value="CAL6053923.1"/>
    <property type="molecule type" value="Genomic_DNA"/>
</dbReference>
<comment type="caution">
    <text evidence="1">The sequence shown here is derived from an EMBL/GenBank/DDBJ whole genome shotgun (WGS) entry which is preliminary data.</text>
</comment>
<dbReference type="EMBL" id="CATOUU010000823">
    <property type="protein sequence ID" value="CAI9951368.1"/>
    <property type="molecule type" value="Genomic_DNA"/>
</dbReference>
<evidence type="ECO:0000313" key="5">
    <source>
        <dbReference type="Proteomes" id="UP001642409"/>
    </source>
</evidence>
<evidence type="ECO:0000313" key="4">
    <source>
        <dbReference type="EMBL" id="CAL6097477.1"/>
    </source>
</evidence>
<evidence type="ECO:0000313" key="3">
    <source>
        <dbReference type="EMBL" id="CAL6053923.1"/>
    </source>
</evidence>
<accession>A0AA86Q570</accession>
<dbReference type="EMBL" id="CATOUU010001158">
    <property type="protein sequence ID" value="CAI9975034.1"/>
    <property type="molecule type" value="Genomic_DNA"/>
</dbReference>
<dbReference type="AlphaFoldDB" id="A0AA86Q570"/>
<name>A0AA86Q570_9EUKA</name>
<evidence type="ECO:0000313" key="2">
    <source>
        <dbReference type="EMBL" id="CAI9975034.1"/>
    </source>
</evidence>
<sequence length="141" mass="16683">MQKADQLSEQFRKLEDEANQQMKLIQGTYKNERNVKLNERDYIKQMLKPQDPTLKNIIHGRHRVPAFTETQKFLQNAVVDAQENLNRGDTYKNYLITELGLKEEKTNEVIRKGNRINTKSKLETEKEFNLTDMMRGIIDQQ</sequence>
<reference evidence="1" key="1">
    <citation type="submission" date="2023-06" db="EMBL/GenBank/DDBJ databases">
        <authorList>
            <person name="Kurt Z."/>
        </authorList>
    </citation>
    <scope>NUCLEOTIDE SEQUENCE</scope>
</reference>
<evidence type="ECO:0000313" key="1">
    <source>
        <dbReference type="EMBL" id="CAI9951368.1"/>
    </source>
</evidence>
<organism evidence="1">
    <name type="scientific">Hexamita inflata</name>
    <dbReference type="NCBI Taxonomy" id="28002"/>
    <lineage>
        <taxon>Eukaryota</taxon>
        <taxon>Metamonada</taxon>
        <taxon>Diplomonadida</taxon>
        <taxon>Hexamitidae</taxon>
        <taxon>Hexamitinae</taxon>
        <taxon>Hexamita</taxon>
    </lineage>
</organism>